<dbReference type="PaxDb" id="2903-EOD12738"/>
<organism evidence="1 2">
    <name type="scientific">Emiliania huxleyi (strain CCMP1516)</name>
    <dbReference type="NCBI Taxonomy" id="280463"/>
    <lineage>
        <taxon>Eukaryota</taxon>
        <taxon>Haptista</taxon>
        <taxon>Haptophyta</taxon>
        <taxon>Prymnesiophyceae</taxon>
        <taxon>Isochrysidales</taxon>
        <taxon>Noelaerhabdaceae</taxon>
        <taxon>Emiliania</taxon>
    </lineage>
</organism>
<dbReference type="RefSeq" id="XP_005765167.1">
    <property type="nucleotide sequence ID" value="XM_005765110.1"/>
</dbReference>
<name>A0A0D3INA3_EMIH1</name>
<dbReference type="EnsemblProtists" id="EOD12738">
    <property type="protein sequence ID" value="EOD12738"/>
    <property type="gene ID" value="EMIHUDRAFT_247309"/>
</dbReference>
<dbReference type="KEGG" id="ehx:EMIHUDRAFT_247309"/>
<keyword evidence="2" id="KW-1185">Reference proteome</keyword>
<accession>A0A0D3INA3</accession>
<evidence type="ECO:0000313" key="1">
    <source>
        <dbReference type="EnsemblProtists" id="EOD12738"/>
    </source>
</evidence>
<dbReference type="Proteomes" id="UP000013827">
    <property type="component" value="Unassembled WGS sequence"/>
</dbReference>
<dbReference type="HOGENOM" id="CLU_716542_0_0_1"/>
<sequence length="395" mass="41984">MAEIDVALMSPALALGTAPGNDCGDRLAGDPMMPAACVVHEFGGSVVPQTVAAAAVRAAPEDGGDVCNSCNLHEWAPFRADCDGVRVDPSWWASLAPEHRALMSGAVVVTVSEAPIDVPHAAEIRTHAGCGALYNAYNAGFAFHHWRHMQPAAHLVALAPSDRDVLESVAIRHAVYNGRKLNEEDLEGLPALISALTEVIRAVGGQAFVKTAEKSAKNDVPLRPHATAQSALTELTSSEDVLRQSLSGGAAGRARYLVVQPWEHGISAHNEWRLIVCGGRVAGISQQTWRRAAGHTEASARAAVPSLIRLWQELAPLSPYADCVVDAHVDSSSGRAKLIEVNACGWWGPSGSALFHYERDHELLRDPDRLPVRVVVETADEHTVPLPTGTDVGGT</sequence>
<dbReference type="AlphaFoldDB" id="A0A0D3INA3"/>
<dbReference type="GeneID" id="17258888"/>
<evidence type="ECO:0000313" key="2">
    <source>
        <dbReference type="Proteomes" id="UP000013827"/>
    </source>
</evidence>
<protein>
    <recommendedName>
        <fullName evidence="3">ATP-grasp domain-containing protein</fullName>
    </recommendedName>
</protein>
<reference evidence="1" key="2">
    <citation type="submission" date="2024-10" db="UniProtKB">
        <authorList>
            <consortium name="EnsemblProtists"/>
        </authorList>
    </citation>
    <scope>IDENTIFICATION</scope>
</reference>
<proteinExistence type="predicted"/>
<reference evidence="2" key="1">
    <citation type="journal article" date="2013" name="Nature">
        <title>Pan genome of the phytoplankton Emiliania underpins its global distribution.</title>
        <authorList>
            <person name="Read B.A."/>
            <person name="Kegel J."/>
            <person name="Klute M.J."/>
            <person name="Kuo A."/>
            <person name="Lefebvre S.C."/>
            <person name="Maumus F."/>
            <person name="Mayer C."/>
            <person name="Miller J."/>
            <person name="Monier A."/>
            <person name="Salamov A."/>
            <person name="Young J."/>
            <person name="Aguilar M."/>
            <person name="Claverie J.M."/>
            <person name="Frickenhaus S."/>
            <person name="Gonzalez K."/>
            <person name="Herman E.K."/>
            <person name="Lin Y.C."/>
            <person name="Napier J."/>
            <person name="Ogata H."/>
            <person name="Sarno A.F."/>
            <person name="Shmutz J."/>
            <person name="Schroeder D."/>
            <person name="de Vargas C."/>
            <person name="Verret F."/>
            <person name="von Dassow P."/>
            <person name="Valentin K."/>
            <person name="Van de Peer Y."/>
            <person name="Wheeler G."/>
            <person name="Dacks J.B."/>
            <person name="Delwiche C.F."/>
            <person name="Dyhrman S.T."/>
            <person name="Glockner G."/>
            <person name="John U."/>
            <person name="Richards T."/>
            <person name="Worden A.Z."/>
            <person name="Zhang X."/>
            <person name="Grigoriev I.V."/>
            <person name="Allen A.E."/>
            <person name="Bidle K."/>
            <person name="Borodovsky M."/>
            <person name="Bowler C."/>
            <person name="Brownlee C."/>
            <person name="Cock J.M."/>
            <person name="Elias M."/>
            <person name="Gladyshev V.N."/>
            <person name="Groth M."/>
            <person name="Guda C."/>
            <person name="Hadaegh A."/>
            <person name="Iglesias-Rodriguez M.D."/>
            <person name="Jenkins J."/>
            <person name="Jones B.M."/>
            <person name="Lawson T."/>
            <person name="Leese F."/>
            <person name="Lindquist E."/>
            <person name="Lobanov A."/>
            <person name="Lomsadze A."/>
            <person name="Malik S.B."/>
            <person name="Marsh M.E."/>
            <person name="Mackinder L."/>
            <person name="Mock T."/>
            <person name="Mueller-Roeber B."/>
            <person name="Pagarete A."/>
            <person name="Parker M."/>
            <person name="Probert I."/>
            <person name="Quesneville H."/>
            <person name="Raines C."/>
            <person name="Rensing S.A."/>
            <person name="Riano-Pachon D.M."/>
            <person name="Richier S."/>
            <person name="Rokitta S."/>
            <person name="Shiraiwa Y."/>
            <person name="Soanes D.M."/>
            <person name="van der Giezen M."/>
            <person name="Wahlund T.M."/>
            <person name="Williams B."/>
            <person name="Wilson W."/>
            <person name="Wolfe G."/>
            <person name="Wurch L.L."/>
        </authorList>
    </citation>
    <scope>NUCLEOTIDE SEQUENCE</scope>
</reference>
<evidence type="ECO:0008006" key="3">
    <source>
        <dbReference type="Google" id="ProtNLM"/>
    </source>
</evidence>